<gene>
    <name evidence="4" type="ORF">RHGRI_024530</name>
</gene>
<evidence type="ECO:0000256" key="2">
    <source>
        <dbReference type="ARBA" id="ARBA00022679"/>
    </source>
</evidence>
<keyword evidence="2" id="KW-0808">Transferase</keyword>
<protein>
    <submittedName>
        <fullName evidence="4">Uncharacterized protein</fullName>
    </submittedName>
</protein>
<evidence type="ECO:0000313" key="4">
    <source>
        <dbReference type="EMBL" id="KAG5537128.1"/>
    </source>
</evidence>
<dbReference type="PANTHER" id="PTHR31623:SF17">
    <property type="entry name" value="F21J9.9"/>
    <property type="match status" value="1"/>
</dbReference>
<dbReference type="EMBL" id="JACTNZ010000008">
    <property type="protein sequence ID" value="KAG5537128.1"/>
    <property type="molecule type" value="Genomic_DNA"/>
</dbReference>
<evidence type="ECO:0000256" key="3">
    <source>
        <dbReference type="ARBA" id="ARBA00023315"/>
    </source>
</evidence>
<sequence>MKGETLVDCDDQGIDYLEVRVDAYLSEVITYPRVELLTQFVPSTREESGGALLGIQLNHFNCNGIAIYCCRAEVEASFVVQPSRVELVMAAIWKWAMARKGLDHRCWCLSVAGHAVNIRPRMEPPLSEYVFGNLIRGANVSGNGEMDLGELVSKRREASGKIDSEYLKELQGSESGYDMVVRECKKVVELSLDKWITSGLLVGVGFQLMSRILVGASLFG</sequence>
<dbReference type="GO" id="GO:0016746">
    <property type="term" value="F:acyltransferase activity"/>
    <property type="evidence" value="ECO:0007669"/>
    <property type="project" value="UniProtKB-KW"/>
</dbReference>
<keyword evidence="3" id="KW-0012">Acyltransferase</keyword>
<reference evidence="4" key="1">
    <citation type="submission" date="2020-08" db="EMBL/GenBank/DDBJ databases">
        <title>Plant Genome Project.</title>
        <authorList>
            <person name="Zhang R.-G."/>
        </authorList>
    </citation>
    <scope>NUCLEOTIDE SEQUENCE</scope>
    <source>
        <strain evidence="4">WSP0</strain>
        <tissue evidence="4">Leaf</tissue>
    </source>
</reference>
<evidence type="ECO:0000313" key="5">
    <source>
        <dbReference type="Proteomes" id="UP000823749"/>
    </source>
</evidence>
<dbReference type="Gene3D" id="3.30.559.10">
    <property type="entry name" value="Chloramphenicol acetyltransferase-like domain"/>
    <property type="match status" value="1"/>
</dbReference>
<proteinExistence type="inferred from homology"/>
<name>A0AAV6J8R4_9ERIC</name>
<dbReference type="InterPro" id="IPR023213">
    <property type="entry name" value="CAT-like_dom_sf"/>
</dbReference>
<accession>A0AAV6J8R4</accession>
<comment type="caution">
    <text evidence="4">The sequence shown here is derived from an EMBL/GenBank/DDBJ whole genome shotgun (WGS) entry which is preliminary data.</text>
</comment>
<dbReference type="Proteomes" id="UP000823749">
    <property type="component" value="Chromosome 8"/>
</dbReference>
<keyword evidence="5" id="KW-1185">Reference proteome</keyword>
<dbReference type="AlphaFoldDB" id="A0AAV6J8R4"/>
<comment type="similarity">
    <text evidence="1">Belongs to the plant acyltransferase family.</text>
</comment>
<dbReference type="Pfam" id="PF02458">
    <property type="entry name" value="Transferase"/>
    <property type="match status" value="2"/>
</dbReference>
<evidence type="ECO:0000256" key="1">
    <source>
        <dbReference type="ARBA" id="ARBA00009861"/>
    </source>
</evidence>
<organism evidence="4 5">
    <name type="scientific">Rhododendron griersonianum</name>
    <dbReference type="NCBI Taxonomy" id="479676"/>
    <lineage>
        <taxon>Eukaryota</taxon>
        <taxon>Viridiplantae</taxon>
        <taxon>Streptophyta</taxon>
        <taxon>Embryophyta</taxon>
        <taxon>Tracheophyta</taxon>
        <taxon>Spermatophyta</taxon>
        <taxon>Magnoliopsida</taxon>
        <taxon>eudicotyledons</taxon>
        <taxon>Gunneridae</taxon>
        <taxon>Pentapetalae</taxon>
        <taxon>asterids</taxon>
        <taxon>Ericales</taxon>
        <taxon>Ericaceae</taxon>
        <taxon>Ericoideae</taxon>
        <taxon>Rhodoreae</taxon>
        <taxon>Rhododendron</taxon>
    </lineage>
</organism>
<dbReference type="PANTHER" id="PTHR31623">
    <property type="entry name" value="F21J9.9"/>
    <property type="match status" value="1"/>
</dbReference>